<protein>
    <submittedName>
        <fullName evidence="3">PorT family protein</fullName>
    </submittedName>
</protein>
<dbReference type="AlphaFoldDB" id="A0AAP6LL45"/>
<feature type="signal peptide" evidence="1">
    <location>
        <begin position="1"/>
        <end position="18"/>
    </location>
</feature>
<organism evidence="3 4">
    <name type="scientific">Riemerella anatipestifer</name>
    <name type="common">Moraxella anatipestifer</name>
    <dbReference type="NCBI Taxonomy" id="34085"/>
    <lineage>
        <taxon>Bacteria</taxon>
        <taxon>Pseudomonadati</taxon>
        <taxon>Bacteroidota</taxon>
        <taxon>Flavobacteriia</taxon>
        <taxon>Flavobacteriales</taxon>
        <taxon>Weeksellaceae</taxon>
        <taxon>Riemerella</taxon>
    </lineage>
</organism>
<evidence type="ECO:0000313" key="4">
    <source>
        <dbReference type="Proteomes" id="UP001284033"/>
    </source>
</evidence>
<evidence type="ECO:0000313" key="3">
    <source>
        <dbReference type="EMBL" id="MDY3513328.1"/>
    </source>
</evidence>
<comment type="caution">
    <text evidence="3">The sequence shown here is derived from an EMBL/GenBank/DDBJ whole genome shotgun (WGS) entry which is preliminary data.</text>
</comment>
<accession>A0AAP6LL45</accession>
<dbReference type="EMBL" id="JAQZHK010000007">
    <property type="protein sequence ID" value="MDY3513328.1"/>
    <property type="molecule type" value="Genomic_DNA"/>
</dbReference>
<feature type="chain" id="PRO_5042926594" evidence="1">
    <location>
        <begin position="19"/>
        <end position="244"/>
    </location>
</feature>
<dbReference type="Gene3D" id="2.40.160.60">
    <property type="entry name" value="Outer membrane protein transport protein (OMPP1/FadL/TodX)"/>
    <property type="match status" value="1"/>
</dbReference>
<name>A0AAP6LL45_RIEAN</name>
<dbReference type="InterPro" id="IPR025665">
    <property type="entry name" value="Beta-barrel_OMP_2"/>
</dbReference>
<sequence length="244" mass="27423">MKKIGLAALFLGLTFANAQNLAREITYGAFVGGIYSKMGNIEPAIIPEGIYQGYQTQEKAGTSVMAGLFLNWKYPTERISIQPELFYTRQKTDFIYTDVKGLNYTIAFGYNNLNAGFLFKYYLTDKLYIGAGPYLTLNLDKDALVYTSNGSEMSAKTGVYFEPDAVVQSTLKQSFEGKDYFHTAFALGYEFENGLGIGARYQLGLSDALETQENGHRFKNTNNRVNAISLQISYRFNFDSFNNF</sequence>
<keyword evidence="1" id="KW-0732">Signal</keyword>
<dbReference type="Proteomes" id="UP001284033">
    <property type="component" value="Unassembled WGS sequence"/>
</dbReference>
<dbReference type="Pfam" id="PF13568">
    <property type="entry name" value="OMP_b-brl_2"/>
    <property type="match status" value="1"/>
</dbReference>
<gene>
    <name evidence="3" type="ORF">PG303_08885</name>
</gene>
<feature type="domain" description="Outer membrane protein beta-barrel" evidence="2">
    <location>
        <begin position="17"/>
        <end position="209"/>
    </location>
</feature>
<evidence type="ECO:0000259" key="2">
    <source>
        <dbReference type="Pfam" id="PF13568"/>
    </source>
</evidence>
<dbReference type="RefSeq" id="WP_264314752.1">
    <property type="nucleotide sequence ID" value="NZ_CP168322.1"/>
</dbReference>
<evidence type="ECO:0000256" key="1">
    <source>
        <dbReference type="SAM" id="SignalP"/>
    </source>
</evidence>
<proteinExistence type="predicted"/>
<reference evidence="3" key="1">
    <citation type="submission" date="2023-01" db="EMBL/GenBank/DDBJ databases">
        <title>Genome-based studies on antimicrobial resistance profiles of Riemerella anatipestifer in China, 1994 to 2021.</title>
        <authorList>
            <person name="Yang Z."/>
            <person name="Zhu D."/>
        </authorList>
    </citation>
    <scope>NUCLEOTIDE SEQUENCE</scope>
    <source>
        <strain evidence="3">RCAD1218</strain>
    </source>
</reference>